<sequence length="240" mass="25783">MGSGPRGHRGAPRRLAGSFTTLPVDGKPAGSGRPAVITSGPAAIVVPEPHPEVNQGPRSRRPQRACRLQVRYAPKLDTHPAKRPPVSISGSIRTSTRHTTGRVLAECPGKANRTRPPARAAAQGEQPPKASRSPDRSSQPHDLSELRLAPARTTPTAPRHTPPQFKRHASPGKPLPRLTSSGQHSQPAERHETGSQCRLRQVTPALSTNQTGRRSPHTPPSEPVRKVQVAPGSTRRARIH</sequence>
<dbReference type="AlphaFoldDB" id="A0A327Z019"/>
<feature type="compositionally biased region" description="Low complexity" evidence="1">
    <location>
        <begin position="146"/>
        <end position="159"/>
    </location>
</feature>
<name>A0A327Z019_9ACTN</name>
<evidence type="ECO:0000313" key="3">
    <source>
        <dbReference type="Proteomes" id="UP000249341"/>
    </source>
</evidence>
<dbReference type="EMBL" id="QLMJ01000022">
    <property type="protein sequence ID" value="RAK27626.1"/>
    <property type="molecule type" value="Genomic_DNA"/>
</dbReference>
<organism evidence="2 3">
    <name type="scientific">Actinoplanes lutulentus</name>
    <dbReference type="NCBI Taxonomy" id="1287878"/>
    <lineage>
        <taxon>Bacteria</taxon>
        <taxon>Bacillati</taxon>
        <taxon>Actinomycetota</taxon>
        <taxon>Actinomycetes</taxon>
        <taxon>Micromonosporales</taxon>
        <taxon>Micromonosporaceae</taxon>
        <taxon>Actinoplanes</taxon>
    </lineage>
</organism>
<proteinExistence type="predicted"/>
<feature type="region of interest" description="Disordered" evidence="1">
    <location>
        <begin position="1"/>
        <end position="240"/>
    </location>
</feature>
<gene>
    <name evidence="2" type="ORF">B0I29_1229</name>
</gene>
<evidence type="ECO:0000313" key="2">
    <source>
        <dbReference type="EMBL" id="RAK27626.1"/>
    </source>
</evidence>
<reference evidence="2 3" key="1">
    <citation type="submission" date="2018-06" db="EMBL/GenBank/DDBJ databases">
        <title>Genomic Encyclopedia of Type Strains, Phase III (KMG-III): the genomes of soil and plant-associated and newly described type strains.</title>
        <authorList>
            <person name="Whitman W."/>
        </authorList>
    </citation>
    <scope>NUCLEOTIDE SEQUENCE [LARGE SCALE GENOMIC DNA]</scope>
    <source>
        <strain evidence="2 3">CGMCC 4.7090</strain>
    </source>
</reference>
<feature type="compositionally biased region" description="Basic and acidic residues" evidence="1">
    <location>
        <begin position="132"/>
        <end position="145"/>
    </location>
</feature>
<keyword evidence="3" id="KW-1185">Reference proteome</keyword>
<protein>
    <submittedName>
        <fullName evidence="2">Uncharacterized protein</fullName>
    </submittedName>
</protein>
<accession>A0A327Z019</accession>
<feature type="compositionally biased region" description="Basic residues" evidence="1">
    <location>
        <begin position="1"/>
        <end position="12"/>
    </location>
</feature>
<feature type="compositionally biased region" description="Polar residues" evidence="1">
    <location>
        <begin position="194"/>
        <end position="213"/>
    </location>
</feature>
<evidence type="ECO:0000256" key="1">
    <source>
        <dbReference type="SAM" id="MobiDB-lite"/>
    </source>
</evidence>
<dbReference type="Proteomes" id="UP000249341">
    <property type="component" value="Unassembled WGS sequence"/>
</dbReference>
<comment type="caution">
    <text evidence="2">The sequence shown here is derived from an EMBL/GenBank/DDBJ whole genome shotgun (WGS) entry which is preliminary data.</text>
</comment>